<dbReference type="InterPro" id="IPR006121">
    <property type="entry name" value="HMA_dom"/>
</dbReference>
<dbReference type="InterPro" id="IPR036163">
    <property type="entry name" value="HMA_dom_sf"/>
</dbReference>
<evidence type="ECO:0000313" key="8">
    <source>
        <dbReference type="Proteomes" id="UP000231279"/>
    </source>
</evidence>
<dbReference type="SUPFAM" id="SSF55008">
    <property type="entry name" value="HMA, heavy metal-associated domain"/>
    <property type="match status" value="1"/>
</dbReference>
<dbReference type="Pfam" id="PF00403">
    <property type="entry name" value="HMA"/>
    <property type="match status" value="1"/>
</dbReference>
<keyword evidence="4" id="KW-0449">Lipoprotein</keyword>
<comment type="subcellular location">
    <subcellularLocation>
        <location evidence="1">Membrane</location>
        <topology evidence="1">Peripheral membrane protein</topology>
    </subcellularLocation>
</comment>
<protein>
    <submittedName>
        <fullName evidence="7">Copper chaperone</fullName>
    </submittedName>
</protein>
<sequence length="278" mass="32578">MSHKEERENDFELVKIKVDRYTFILIHNFVWVANEYNAYIDMGYGFILQTYVLKVHIHCEGCIQKVKKLLRKIQGVYEVKIDTEENKVTVSGDVDGTTLIKKLVKSGKYAELWPSSPSTLINHDAYLELSQTDNLNSSEFENLPVDEEIDNSGFERYLNRNHIAKVHMNNELLDWRDDSIHEWGKLDGRMKSTNNFPGYRASDFGQLNSLYAGFPAYEYHYQHPAMMNNILGPWYSYPYPMMYPICSMENSYMYQPLMKMYAFNLLAPINGQYWNGSF</sequence>
<evidence type="ECO:0000259" key="6">
    <source>
        <dbReference type="PROSITE" id="PS50846"/>
    </source>
</evidence>
<dbReference type="GO" id="GO:0016020">
    <property type="term" value="C:membrane"/>
    <property type="evidence" value="ECO:0007669"/>
    <property type="project" value="UniProtKB-SubCell"/>
</dbReference>
<evidence type="ECO:0000256" key="3">
    <source>
        <dbReference type="ARBA" id="ARBA00022723"/>
    </source>
</evidence>
<feature type="domain" description="HMA" evidence="6">
    <location>
        <begin position="48"/>
        <end position="115"/>
    </location>
</feature>
<gene>
    <name evidence="7" type="ORF">CDL12_00500</name>
</gene>
<dbReference type="GO" id="GO:0046872">
    <property type="term" value="F:metal ion binding"/>
    <property type="evidence" value="ECO:0007669"/>
    <property type="project" value="UniProtKB-KW"/>
</dbReference>
<evidence type="ECO:0000313" key="7">
    <source>
        <dbReference type="EMBL" id="PIN26781.1"/>
    </source>
</evidence>
<evidence type="ECO:0000256" key="1">
    <source>
        <dbReference type="ARBA" id="ARBA00004170"/>
    </source>
</evidence>
<keyword evidence="2" id="KW-0488">Methylation</keyword>
<reference evidence="8" key="1">
    <citation type="journal article" date="2018" name="Gigascience">
        <title>Genome assembly of the Pink Ipe (Handroanthus impetiginosus, Bignoniaceae), a highly valued, ecologically keystone Neotropical timber forest tree.</title>
        <authorList>
            <person name="Silva-Junior O.B."/>
            <person name="Grattapaglia D."/>
            <person name="Novaes E."/>
            <person name="Collevatti R.G."/>
        </authorList>
    </citation>
    <scope>NUCLEOTIDE SEQUENCE [LARGE SCALE GENOMIC DNA]</scope>
    <source>
        <strain evidence="8">cv. UFG-1</strain>
    </source>
</reference>
<dbReference type="AlphaFoldDB" id="A0A2G9IAK3"/>
<keyword evidence="3" id="KW-0479">Metal-binding</keyword>
<dbReference type="GO" id="GO:0009626">
    <property type="term" value="P:plant-type hypersensitive response"/>
    <property type="evidence" value="ECO:0007669"/>
    <property type="project" value="UniProtKB-KW"/>
</dbReference>
<evidence type="ECO:0000256" key="2">
    <source>
        <dbReference type="ARBA" id="ARBA00022481"/>
    </source>
</evidence>
<organism evidence="7 8">
    <name type="scientific">Handroanthus impetiginosus</name>
    <dbReference type="NCBI Taxonomy" id="429701"/>
    <lineage>
        <taxon>Eukaryota</taxon>
        <taxon>Viridiplantae</taxon>
        <taxon>Streptophyta</taxon>
        <taxon>Embryophyta</taxon>
        <taxon>Tracheophyta</taxon>
        <taxon>Spermatophyta</taxon>
        <taxon>Magnoliopsida</taxon>
        <taxon>eudicotyledons</taxon>
        <taxon>Gunneridae</taxon>
        <taxon>Pentapetalae</taxon>
        <taxon>asterids</taxon>
        <taxon>lamiids</taxon>
        <taxon>Lamiales</taxon>
        <taxon>Bignoniaceae</taxon>
        <taxon>Crescentiina</taxon>
        <taxon>Tabebuia alliance</taxon>
        <taxon>Handroanthus</taxon>
    </lineage>
</organism>
<dbReference type="PANTHER" id="PTHR45868:SF74">
    <property type="entry name" value="HEAVY METAL-ASSOCIATED ISOPRENYLATED PLANT PROTEIN 33"/>
    <property type="match status" value="1"/>
</dbReference>
<dbReference type="OrthoDB" id="689350at2759"/>
<keyword evidence="8" id="KW-1185">Reference proteome</keyword>
<evidence type="ECO:0000256" key="5">
    <source>
        <dbReference type="ARBA" id="ARBA00024045"/>
    </source>
</evidence>
<dbReference type="PANTHER" id="PTHR45868">
    <property type="entry name" value="HEAVY METAL-ASSOCIATED ISOPRENYLATED PLANT PROTEIN 33-RELATED"/>
    <property type="match status" value="1"/>
</dbReference>
<dbReference type="PROSITE" id="PS50846">
    <property type="entry name" value="HMA_2"/>
    <property type="match status" value="1"/>
</dbReference>
<comment type="caution">
    <text evidence="7">The sequence shown here is derived from an EMBL/GenBank/DDBJ whole genome shotgun (WGS) entry which is preliminary data.</text>
</comment>
<dbReference type="CDD" id="cd00371">
    <property type="entry name" value="HMA"/>
    <property type="match status" value="1"/>
</dbReference>
<proteinExistence type="inferred from homology"/>
<evidence type="ECO:0000256" key="4">
    <source>
        <dbReference type="ARBA" id="ARBA00023289"/>
    </source>
</evidence>
<dbReference type="STRING" id="429701.A0A2G9IAK3"/>
<name>A0A2G9IAK3_9LAMI</name>
<dbReference type="Proteomes" id="UP000231279">
    <property type="component" value="Unassembled WGS sequence"/>
</dbReference>
<dbReference type="FunFam" id="3.30.70.100:FF:000008">
    <property type="entry name" value="Copper transport protein ATOX1"/>
    <property type="match status" value="1"/>
</dbReference>
<accession>A0A2G9IAK3</accession>
<comment type="similarity">
    <text evidence="5">Belongs to the HIPP family.</text>
</comment>
<dbReference type="Gene3D" id="3.30.70.100">
    <property type="match status" value="1"/>
</dbReference>
<keyword evidence="4" id="KW-0636">Prenylation</keyword>
<dbReference type="EMBL" id="NKXS01000051">
    <property type="protein sequence ID" value="PIN26781.1"/>
    <property type="molecule type" value="Genomic_DNA"/>
</dbReference>